<dbReference type="InterPro" id="IPR015083">
    <property type="entry name" value="NorB/c/GfsB-D-like_docking"/>
</dbReference>
<dbReference type="InterPro" id="IPR020802">
    <property type="entry name" value="TesA-like"/>
</dbReference>
<dbReference type="SMART" id="SM00824">
    <property type="entry name" value="PKS_TE"/>
    <property type="match status" value="1"/>
</dbReference>
<evidence type="ECO:0000256" key="29">
    <source>
        <dbReference type="ARBA" id="ARBA00047578"/>
    </source>
</evidence>
<dbReference type="InterPro" id="IPR020843">
    <property type="entry name" value="ER"/>
</dbReference>
<dbReference type="InterPro" id="IPR016036">
    <property type="entry name" value="Malonyl_transacylase_ACP-bd"/>
</dbReference>
<comment type="catalytic activity">
    <reaction evidence="18">
        <text>(3R)-hydroxytetradecanoyl-[ACP] = (2E)-tetradecenoyl-[ACP] + H2O</text>
        <dbReference type="Rhea" id="RHEA:41892"/>
        <dbReference type="Rhea" id="RHEA-COMP:9646"/>
        <dbReference type="Rhea" id="RHEA-COMP:9647"/>
        <dbReference type="ChEBI" id="CHEBI:15377"/>
        <dbReference type="ChEBI" id="CHEBI:78474"/>
        <dbReference type="ChEBI" id="CHEBI:78475"/>
    </reaction>
    <physiologicalReaction direction="left-to-right" evidence="18">
        <dbReference type="Rhea" id="RHEA:41893"/>
    </physiologicalReaction>
</comment>
<evidence type="ECO:0000256" key="24">
    <source>
        <dbReference type="ARBA" id="ARBA00047394"/>
    </source>
</evidence>
<protein>
    <submittedName>
        <fullName evidence="57">Polyketide synthase 12</fullName>
    </submittedName>
</protein>
<evidence type="ECO:0000256" key="10">
    <source>
        <dbReference type="ARBA" id="ARBA00023239"/>
    </source>
</evidence>
<dbReference type="GO" id="GO:0004313">
    <property type="term" value="F:[acyl-carrier-protein] S-acetyltransferase activity"/>
    <property type="evidence" value="ECO:0007669"/>
    <property type="project" value="UniProtKB-EC"/>
</dbReference>
<comment type="catalytic activity">
    <reaction evidence="42">
        <text>hexadecanoyl-[ACP] + H2O = hexadecanoate + holo-[ACP] + H(+)</text>
        <dbReference type="Rhea" id="RHEA:41932"/>
        <dbReference type="Rhea" id="RHEA-COMP:9652"/>
        <dbReference type="Rhea" id="RHEA-COMP:9685"/>
        <dbReference type="ChEBI" id="CHEBI:7896"/>
        <dbReference type="ChEBI" id="CHEBI:15377"/>
        <dbReference type="ChEBI" id="CHEBI:15378"/>
        <dbReference type="ChEBI" id="CHEBI:64479"/>
        <dbReference type="ChEBI" id="CHEBI:78483"/>
        <dbReference type="EC" id="3.1.2.14"/>
    </reaction>
    <physiologicalReaction direction="left-to-right" evidence="42">
        <dbReference type="Rhea" id="RHEA:41933"/>
    </physiologicalReaction>
</comment>
<comment type="catalytic activity">
    <reaction evidence="49">
        <text>3-oxooctanoyl-[ACP] + NADPH + H(+) = (3R)-hydroxyoctanoyl-[ACP] + NADP(+)</text>
        <dbReference type="Rhea" id="RHEA:41840"/>
        <dbReference type="Rhea" id="RHEA-COMP:9633"/>
        <dbReference type="Rhea" id="RHEA-COMP:9634"/>
        <dbReference type="ChEBI" id="CHEBI:15378"/>
        <dbReference type="ChEBI" id="CHEBI:57783"/>
        <dbReference type="ChEBI" id="CHEBI:58349"/>
        <dbReference type="ChEBI" id="CHEBI:78460"/>
        <dbReference type="ChEBI" id="CHEBI:78461"/>
    </reaction>
    <physiologicalReaction direction="left-to-right" evidence="49">
        <dbReference type="Rhea" id="RHEA:41841"/>
    </physiologicalReaction>
</comment>
<comment type="catalytic activity">
    <reaction evidence="28">
        <text>(2E)-butenoyl-[ACP] + NADPH + H(+) = butanoyl-[ACP] + NADP(+)</text>
        <dbReference type="Rhea" id="RHEA:41812"/>
        <dbReference type="Rhea" id="RHEA-COMP:9627"/>
        <dbReference type="Rhea" id="RHEA-COMP:9628"/>
        <dbReference type="ChEBI" id="CHEBI:15378"/>
        <dbReference type="ChEBI" id="CHEBI:57783"/>
        <dbReference type="ChEBI" id="CHEBI:58349"/>
        <dbReference type="ChEBI" id="CHEBI:78453"/>
        <dbReference type="ChEBI" id="CHEBI:78454"/>
    </reaction>
    <physiologicalReaction direction="left-to-right" evidence="28">
        <dbReference type="Rhea" id="RHEA:41813"/>
    </physiologicalReaction>
</comment>
<evidence type="ECO:0000256" key="45">
    <source>
        <dbReference type="ARBA" id="ARBA00049109"/>
    </source>
</evidence>
<dbReference type="InterPro" id="IPR009081">
    <property type="entry name" value="PP-bd_ACP"/>
</dbReference>
<comment type="function">
    <text evidence="22">Fatty acid synthetase is a multifunctional enzyme that catalyzes the de novo biosynthesis of long-chain saturated fatty acids starting from acetyl-CoA and malonyl-CoA in the presence of NADPH. This multifunctional protein contains 7 catalytic activities and a site for the binding of the prosthetic group 4'-phosphopantetheine of the acyl carrier protein ([ACP]) domain.</text>
</comment>
<comment type="pathway">
    <text evidence="2">Antibiotic biosynthesis.</text>
</comment>
<dbReference type="SMART" id="SM00823">
    <property type="entry name" value="PKS_PP"/>
    <property type="match status" value="1"/>
</dbReference>
<comment type="catalytic activity">
    <reaction evidence="15">
        <text>(3R)-hydroxyhexanoyl-[ACP] = (2E)-hexenoyl-[ACP] + H2O</text>
        <dbReference type="Rhea" id="RHEA:41828"/>
        <dbReference type="Rhea" id="RHEA-COMP:9630"/>
        <dbReference type="Rhea" id="RHEA-COMP:9631"/>
        <dbReference type="ChEBI" id="CHEBI:15377"/>
        <dbReference type="ChEBI" id="CHEBI:78457"/>
        <dbReference type="ChEBI" id="CHEBI:78458"/>
    </reaction>
    <physiologicalReaction direction="left-to-right" evidence="15">
        <dbReference type="Rhea" id="RHEA:41829"/>
    </physiologicalReaction>
</comment>
<keyword evidence="4" id="KW-0596">Phosphopantetheine</keyword>
<evidence type="ECO:0000259" key="55">
    <source>
        <dbReference type="PROSITE" id="PS52004"/>
    </source>
</evidence>
<dbReference type="InterPro" id="IPR032821">
    <property type="entry name" value="PKS_assoc"/>
</dbReference>
<evidence type="ECO:0000256" key="19">
    <source>
        <dbReference type="ARBA" id="ARBA00023399"/>
    </source>
</evidence>
<evidence type="ECO:0000256" key="46">
    <source>
        <dbReference type="ARBA" id="ARBA00049171"/>
    </source>
</evidence>
<dbReference type="SUPFAM" id="SSF50129">
    <property type="entry name" value="GroES-like"/>
    <property type="match status" value="1"/>
</dbReference>
<evidence type="ECO:0000259" key="54">
    <source>
        <dbReference type="PROSITE" id="PS50075"/>
    </source>
</evidence>
<dbReference type="InterPro" id="IPR042104">
    <property type="entry name" value="PKS_dehydratase_sf"/>
</dbReference>
<evidence type="ECO:0000256" key="51">
    <source>
        <dbReference type="ARBA" id="ARBA00049521"/>
    </source>
</evidence>
<comment type="catalytic activity">
    <reaction evidence="27">
        <text>tetradecanoyl-[ACP] + malonyl-[ACP] + H(+) = 3-oxohexadecanoyl-[ACP] + holo-[ACP] + CO2</text>
        <dbReference type="Rhea" id="RHEA:41900"/>
        <dbReference type="Rhea" id="RHEA-COMP:9623"/>
        <dbReference type="Rhea" id="RHEA-COMP:9648"/>
        <dbReference type="Rhea" id="RHEA-COMP:9649"/>
        <dbReference type="Rhea" id="RHEA-COMP:9685"/>
        <dbReference type="ChEBI" id="CHEBI:15378"/>
        <dbReference type="ChEBI" id="CHEBI:16526"/>
        <dbReference type="ChEBI" id="CHEBI:64479"/>
        <dbReference type="ChEBI" id="CHEBI:78449"/>
        <dbReference type="ChEBI" id="CHEBI:78477"/>
        <dbReference type="ChEBI" id="CHEBI:78478"/>
    </reaction>
    <physiologicalReaction direction="left-to-right" evidence="27">
        <dbReference type="Rhea" id="RHEA:41901"/>
    </physiologicalReaction>
</comment>
<keyword evidence="58" id="KW-1185">Reference proteome</keyword>
<evidence type="ECO:0000256" key="41">
    <source>
        <dbReference type="ARBA" id="ARBA00048691"/>
    </source>
</evidence>
<dbReference type="InterPro" id="IPR020806">
    <property type="entry name" value="PKS_PP-bd"/>
</dbReference>
<dbReference type="SUPFAM" id="SSF53474">
    <property type="entry name" value="alpha/beta-Hydrolases"/>
    <property type="match status" value="1"/>
</dbReference>
<evidence type="ECO:0000256" key="52">
    <source>
        <dbReference type="ARBA" id="ARBA00049533"/>
    </source>
</evidence>
<evidence type="ECO:0000256" key="18">
    <source>
        <dbReference type="ARBA" id="ARBA00023398"/>
    </source>
</evidence>
<dbReference type="InterPro" id="IPR049551">
    <property type="entry name" value="PKS_DH_C"/>
</dbReference>
<evidence type="ECO:0000256" key="53">
    <source>
        <dbReference type="PROSITE-ProRule" id="PRU01363"/>
    </source>
</evidence>
<dbReference type="GO" id="GO:0033068">
    <property type="term" value="P:macrolide biosynthetic process"/>
    <property type="evidence" value="ECO:0007669"/>
    <property type="project" value="UniProtKB-ARBA"/>
</dbReference>
<evidence type="ECO:0000256" key="37">
    <source>
        <dbReference type="ARBA" id="ARBA00048420"/>
    </source>
</evidence>
<comment type="catalytic activity">
    <reaction evidence="39">
        <text>3-oxohexanoyl-[ACP] + NADPH + H(+) = (3R)-hydroxyhexanoyl-[ACP] + NADP(+)</text>
        <dbReference type="Rhea" id="RHEA:41824"/>
        <dbReference type="Rhea" id="RHEA-COMP:9629"/>
        <dbReference type="Rhea" id="RHEA-COMP:9630"/>
        <dbReference type="ChEBI" id="CHEBI:15378"/>
        <dbReference type="ChEBI" id="CHEBI:57783"/>
        <dbReference type="ChEBI" id="CHEBI:58349"/>
        <dbReference type="ChEBI" id="CHEBI:78456"/>
        <dbReference type="ChEBI" id="CHEBI:78457"/>
    </reaction>
    <physiologicalReaction direction="left-to-right" evidence="39">
        <dbReference type="Rhea" id="RHEA:41825"/>
    </physiologicalReaction>
</comment>
<proteinExistence type="predicted"/>
<dbReference type="GO" id="GO:0004315">
    <property type="term" value="F:3-oxoacyl-[acyl-carrier-protein] synthase activity"/>
    <property type="evidence" value="ECO:0007669"/>
    <property type="project" value="UniProtKB-EC"/>
</dbReference>
<dbReference type="CDD" id="cd00833">
    <property type="entry name" value="PKS"/>
    <property type="match status" value="1"/>
</dbReference>
<comment type="catalytic activity">
    <reaction evidence="47">
        <text>3-oxododecanoyl-[ACP] + NADPH + H(+) = (3R)-hydroxydodecanoyl-[ACP] + NADP(+)</text>
        <dbReference type="Rhea" id="RHEA:41872"/>
        <dbReference type="Rhea" id="RHEA-COMP:9641"/>
        <dbReference type="Rhea" id="RHEA-COMP:9642"/>
        <dbReference type="ChEBI" id="CHEBI:15378"/>
        <dbReference type="ChEBI" id="CHEBI:57783"/>
        <dbReference type="ChEBI" id="CHEBI:58349"/>
        <dbReference type="ChEBI" id="CHEBI:78469"/>
        <dbReference type="ChEBI" id="CHEBI:78470"/>
    </reaction>
    <physiologicalReaction direction="left-to-right" evidence="47">
        <dbReference type="Rhea" id="RHEA:41873"/>
    </physiologicalReaction>
</comment>
<dbReference type="Pfam" id="PF21089">
    <property type="entry name" value="PKS_DH_N"/>
    <property type="match status" value="1"/>
</dbReference>
<evidence type="ECO:0000256" key="50">
    <source>
        <dbReference type="ARBA" id="ARBA00049449"/>
    </source>
</evidence>
<comment type="catalytic activity">
    <reaction evidence="20">
        <text>(3R)-hydroxyhexadecanoyl-[ACP] = (2E)-hexadecenoyl-[ACP] + H2O</text>
        <dbReference type="Rhea" id="RHEA:41908"/>
        <dbReference type="Rhea" id="RHEA-COMP:9650"/>
        <dbReference type="Rhea" id="RHEA-COMP:9651"/>
        <dbReference type="ChEBI" id="CHEBI:15377"/>
        <dbReference type="ChEBI" id="CHEBI:78480"/>
        <dbReference type="ChEBI" id="CHEBI:78481"/>
    </reaction>
    <physiologicalReaction direction="left-to-right" evidence="20">
        <dbReference type="Rhea" id="RHEA:41909"/>
    </physiologicalReaction>
</comment>
<dbReference type="PROSITE" id="PS52004">
    <property type="entry name" value="KS3_2"/>
    <property type="match status" value="1"/>
</dbReference>
<evidence type="ECO:0000256" key="30">
    <source>
        <dbReference type="ARBA" id="ARBA00047810"/>
    </source>
</evidence>
<feature type="domain" description="Ketosynthase family 3 (KS3)" evidence="55">
    <location>
        <begin position="43"/>
        <end position="464"/>
    </location>
</feature>
<dbReference type="SMART" id="SM00822">
    <property type="entry name" value="PKS_KR"/>
    <property type="match status" value="1"/>
</dbReference>
<comment type="catalytic activity">
    <reaction evidence="46">
        <text>(2E)-tetradecenoyl-[ACP] + NADPH + H(+) = tetradecanoyl-[ACP] + NADP(+)</text>
        <dbReference type="Rhea" id="RHEA:41896"/>
        <dbReference type="Rhea" id="RHEA-COMP:9647"/>
        <dbReference type="Rhea" id="RHEA-COMP:9648"/>
        <dbReference type="ChEBI" id="CHEBI:15378"/>
        <dbReference type="ChEBI" id="CHEBI:57783"/>
        <dbReference type="ChEBI" id="CHEBI:58349"/>
        <dbReference type="ChEBI" id="CHEBI:78475"/>
        <dbReference type="ChEBI" id="CHEBI:78477"/>
    </reaction>
    <physiologicalReaction direction="left-to-right" evidence="46">
        <dbReference type="Rhea" id="RHEA:41897"/>
    </physiologicalReaction>
</comment>
<comment type="catalytic activity">
    <reaction evidence="26">
        <text>3-oxodecanoyl-[ACP] + NADPH + H(+) = (3R)-hydroxydecanoyl-[ACP] + NADP(+)</text>
        <dbReference type="Rhea" id="RHEA:41856"/>
        <dbReference type="Rhea" id="RHEA-COMP:9637"/>
        <dbReference type="Rhea" id="RHEA-COMP:9638"/>
        <dbReference type="ChEBI" id="CHEBI:15378"/>
        <dbReference type="ChEBI" id="CHEBI:57783"/>
        <dbReference type="ChEBI" id="CHEBI:58349"/>
        <dbReference type="ChEBI" id="CHEBI:78464"/>
        <dbReference type="ChEBI" id="CHEBI:78466"/>
    </reaction>
    <physiologicalReaction direction="left-to-right" evidence="26">
        <dbReference type="Rhea" id="RHEA:41857"/>
    </physiologicalReaction>
</comment>
<evidence type="ECO:0000256" key="12">
    <source>
        <dbReference type="ARBA" id="ARBA00023315"/>
    </source>
</evidence>
<evidence type="ECO:0000256" key="8">
    <source>
        <dbReference type="ARBA" id="ARBA00022898"/>
    </source>
</evidence>
<dbReference type="FunFam" id="3.40.47.10:FF:000019">
    <property type="entry name" value="Polyketide synthase type I"/>
    <property type="match status" value="1"/>
</dbReference>
<keyword evidence="11" id="KW-0511">Multifunctional enzyme</keyword>
<dbReference type="InterPro" id="IPR050091">
    <property type="entry name" value="PKS_NRPS_Biosynth_Enz"/>
</dbReference>
<dbReference type="InterPro" id="IPR036736">
    <property type="entry name" value="ACP-like_sf"/>
</dbReference>
<dbReference type="InterPro" id="IPR049900">
    <property type="entry name" value="PKS_mFAS_DH"/>
</dbReference>
<comment type="catalytic activity">
    <reaction evidence="13">
        <text>(3R)-hydroxyoctanoyl-[ACP] = (2E)-octenoyl-[ACP] + H2O</text>
        <dbReference type="Rhea" id="RHEA:41844"/>
        <dbReference type="Rhea" id="RHEA-COMP:9634"/>
        <dbReference type="Rhea" id="RHEA-COMP:9635"/>
        <dbReference type="ChEBI" id="CHEBI:15377"/>
        <dbReference type="ChEBI" id="CHEBI:78461"/>
        <dbReference type="ChEBI" id="CHEBI:78462"/>
    </reaction>
    <physiologicalReaction direction="left-to-right" evidence="13">
        <dbReference type="Rhea" id="RHEA:41845"/>
    </physiologicalReaction>
</comment>
<dbReference type="InterPro" id="IPR006162">
    <property type="entry name" value="Ppantetheine_attach_site"/>
</dbReference>
<comment type="catalytic activity">
    <reaction evidence="25">
        <text>a (3R)-hydroxyacyl-[ACP] + NADP(+) = a 3-oxoacyl-[ACP] + NADPH + H(+)</text>
        <dbReference type="Rhea" id="RHEA:17397"/>
        <dbReference type="Rhea" id="RHEA-COMP:9916"/>
        <dbReference type="Rhea" id="RHEA-COMP:9945"/>
        <dbReference type="ChEBI" id="CHEBI:15378"/>
        <dbReference type="ChEBI" id="CHEBI:57783"/>
        <dbReference type="ChEBI" id="CHEBI:58349"/>
        <dbReference type="ChEBI" id="CHEBI:78776"/>
        <dbReference type="ChEBI" id="CHEBI:78827"/>
        <dbReference type="EC" id="1.1.1.100"/>
    </reaction>
    <physiologicalReaction direction="right-to-left" evidence="25">
        <dbReference type="Rhea" id="RHEA:17399"/>
    </physiologicalReaction>
</comment>
<dbReference type="InterPro" id="IPR029058">
    <property type="entry name" value="AB_hydrolase_fold"/>
</dbReference>
<evidence type="ECO:0000256" key="40">
    <source>
        <dbReference type="ARBA" id="ARBA00048650"/>
    </source>
</evidence>
<evidence type="ECO:0000313" key="58">
    <source>
        <dbReference type="Proteomes" id="UP000294911"/>
    </source>
</evidence>
<evidence type="ECO:0000256" key="43">
    <source>
        <dbReference type="ARBA" id="ARBA00048935"/>
    </source>
</evidence>
<dbReference type="Gene3D" id="3.40.47.10">
    <property type="match status" value="1"/>
</dbReference>
<dbReference type="SUPFAM" id="SSF55048">
    <property type="entry name" value="Probable ACP-binding domain of malonyl-CoA ACP transacylase"/>
    <property type="match status" value="1"/>
</dbReference>
<comment type="catalytic activity">
    <reaction evidence="23">
        <text>3-oxooctadecanoyl-[ACP] + NADPH + H(+) = (3R)-hydroxyoctadecanoyl-[ACP] + NADP(+)</text>
        <dbReference type="Rhea" id="RHEA:41920"/>
        <dbReference type="Rhea" id="RHEA-COMP:9653"/>
        <dbReference type="Rhea" id="RHEA-COMP:9654"/>
        <dbReference type="ChEBI" id="CHEBI:15378"/>
        <dbReference type="ChEBI" id="CHEBI:57783"/>
        <dbReference type="ChEBI" id="CHEBI:58349"/>
        <dbReference type="ChEBI" id="CHEBI:78487"/>
        <dbReference type="ChEBI" id="CHEBI:78488"/>
    </reaction>
    <physiologicalReaction direction="left-to-right" evidence="23">
        <dbReference type="Rhea" id="RHEA:41921"/>
    </physiologicalReaction>
</comment>
<comment type="catalytic activity">
    <reaction evidence="30">
        <text>(2E)-hexadecenoyl-[ACP] + NADPH + H(+) = hexadecanoyl-[ACP] + NADP(+)</text>
        <dbReference type="Rhea" id="RHEA:41912"/>
        <dbReference type="Rhea" id="RHEA-COMP:9651"/>
        <dbReference type="Rhea" id="RHEA-COMP:9652"/>
        <dbReference type="ChEBI" id="CHEBI:15378"/>
        <dbReference type="ChEBI" id="CHEBI:57783"/>
        <dbReference type="ChEBI" id="CHEBI:58349"/>
        <dbReference type="ChEBI" id="CHEBI:78481"/>
        <dbReference type="ChEBI" id="CHEBI:78483"/>
    </reaction>
    <physiologicalReaction direction="left-to-right" evidence="30">
        <dbReference type="Rhea" id="RHEA:41913"/>
    </physiologicalReaction>
</comment>
<comment type="caution">
    <text evidence="57">The sequence shown here is derived from an EMBL/GenBank/DDBJ whole genome shotgun (WGS) entry which is preliminary data.</text>
</comment>
<evidence type="ECO:0000256" key="25">
    <source>
        <dbReference type="ARBA" id="ARBA00047400"/>
    </source>
</evidence>
<comment type="catalytic activity">
    <reaction evidence="19">
        <text>(3R)-hydroxyoctadecanoyl-[ACP] = (2E)-octadecenoyl-[ACP] + H2O</text>
        <dbReference type="Rhea" id="RHEA:41924"/>
        <dbReference type="Rhea" id="RHEA-COMP:9654"/>
        <dbReference type="Rhea" id="RHEA-COMP:9655"/>
        <dbReference type="ChEBI" id="CHEBI:15377"/>
        <dbReference type="ChEBI" id="CHEBI:78488"/>
        <dbReference type="ChEBI" id="CHEBI:78489"/>
    </reaction>
    <physiologicalReaction direction="left-to-right" evidence="19">
        <dbReference type="Rhea" id="RHEA:41925"/>
    </physiologicalReaction>
</comment>
<evidence type="ECO:0000256" key="39">
    <source>
        <dbReference type="ARBA" id="ARBA00048571"/>
    </source>
</evidence>
<dbReference type="CDD" id="cd08956">
    <property type="entry name" value="KR_3_FAS_SDR_x"/>
    <property type="match status" value="1"/>
</dbReference>
<comment type="catalytic activity">
    <reaction evidence="43">
        <text>3-oxotetradecanoyl-[ACP] + NADPH + H(+) = (3R)-hydroxytetradecanoyl-[ACP] + NADP(+)</text>
        <dbReference type="Rhea" id="RHEA:41888"/>
        <dbReference type="Rhea" id="RHEA-COMP:9645"/>
        <dbReference type="Rhea" id="RHEA-COMP:9646"/>
        <dbReference type="ChEBI" id="CHEBI:15378"/>
        <dbReference type="ChEBI" id="CHEBI:57783"/>
        <dbReference type="ChEBI" id="CHEBI:58349"/>
        <dbReference type="ChEBI" id="CHEBI:78473"/>
        <dbReference type="ChEBI" id="CHEBI:78474"/>
    </reaction>
    <physiologicalReaction direction="left-to-right" evidence="43">
        <dbReference type="Rhea" id="RHEA:41889"/>
    </physiologicalReaction>
</comment>
<dbReference type="SUPFAM" id="SSF47336">
    <property type="entry name" value="ACP-like"/>
    <property type="match status" value="1"/>
</dbReference>
<evidence type="ECO:0000256" key="20">
    <source>
        <dbReference type="ARBA" id="ARBA00023401"/>
    </source>
</evidence>
<evidence type="ECO:0000256" key="14">
    <source>
        <dbReference type="ARBA" id="ARBA00023351"/>
    </source>
</evidence>
<dbReference type="InterPro" id="IPR013154">
    <property type="entry name" value="ADH-like_N"/>
</dbReference>
<comment type="catalytic activity">
    <reaction evidence="51">
        <text>(2E)-decenoyl-[ACP] + NADPH + H(+) = decanoyl-[ACP] + NADP(+)</text>
        <dbReference type="Rhea" id="RHEA:41864"/>
        <dbReference type="Rhea" id="RHEA-COMP:9639"/>
        <dbReference type="Rhea" id="RHEA-COMP:9640"/>
        <dbReference type="ChEBI" id="CHEBI:15378"/>
        <dbReference type="ChEBI" id="CHEBI:57783"/>
        <dbReference type="ChEBI" id="CHEBI:58349"/>
        <dbReference type="ChEBI" id="CHEBI:78467"/>
        <dbReference type="ChEBI" id="CHEBI:78468"/>
    </reaction>
    <physiologicalReaction direction="left-to-right" evidence="51">
        <dbReference type="Rhea" id="RHEA:41865"/>
    </physiologicalReaction>
</comment>
<name>A0A4R2Q899_9PSEU</name>
<dbReference type="Pfam" id="PF16197">
    <property type="entry name" value="KAsynt_C_assoc"/>
    <property type="match status" value="1"/>
</dbReference>
<evidence type="ECO:0000256" key="6">
    <source>
        <dbReference type="ARBA" id="ARBA00022679"/>
    </source>
</evidence>
<evidence type="ECO:0000256" key="31">
    <source>
        <dbReference type="ARBA" id="ARBA00047897"/>
    </source>
</evidence>
<dbReference type="Pfam" id="PF13602">
    <property type="entry name" value="ADH_zinc_N_2"/>
    <property type="match status" value="1"/>
</dbReference>
<dbReference type="GO" id="GO:0006633">
    <property type="term" value="P:fatty acid biosynthetic process"/>
    <property type="evidence" value="ECO:0007669"/>
    <property type="project" value="InterPro"/>
</dbReference>
<comment type="catalytic activity">
    <reaction evidence="34">
        <text>hexadecanoyl-[ACP] + malonyl-[ACP] + H(+) = 3-oxooctadecanoyl-[ACP] + holo-[ACP] + CO2</text>
        <dbReference type="Rhea" id="RHEA:41916"/>
        <dbReference type="Rhea" id="RHEA-COMP:9623"/>
        <dbReference type="Rhea" id="RHEA-COMP:9652"/>
        <dbReference type="Rhea" id="RHEA-COMP:9653"/>
        <dbReference type="Rhea" id="RHEA-COMP:9685"/>
        <dbReference type="ChEBI" id="CHEBI:15378"/>
        <dbReference type="ChEBI" id="CHEBI:16526"/>
        <dbReference type="ChEBI" id="CHEBI:64479"/>
        <dbReference type="ChEBI" id="CHEBI:78449"/>
        <dbReference type="ChEBI" id="CHEBI:78483"/>
        <dbReference type="ChEBI" id="CHEBI:78487"/>
    </reaction>
    <physiologicalReaction direction="left-to-right" evidence="34">
        <dbReference type="Rhea" id="RHEA:41917"/>
    </physiologicalReaction>
</comment>
<dbReference type="SMART" id="SM00825">
    <property type="entry name" value="PKS_KS"/>
    <property type="match status" value="1"/>
</dbReference>
<evidence type="ECO:0000256" key="11">
    <source>
        <dbReference type="ARBA" id="ARBA00023268"/>
    </source>
</evidence>
<keyword evidence="5" id="KW-0597">Phosphoprotein</keyword>
<comment type="catalytic activity">
    <reaction evidence="31">
        <text>(2E)-hexenoyl-[ACP] + NADPH + H(+) = hexanoyl-[ACP] + NADP(+)</text>
        <dbReference type="Rhea" id="RHEA:41832"/>
        <dbReference type="Rhea" id="RHEA-COMP:9631"/>
        <dbReference type="Rhea" id="RHEA-COMP:9632"/>
        <dbReference type="ChEBI" id="CHEBI:15378"/>
        <dbReference type="ChEBI" id="CHEBI:57783"/>
        <dbReference type="ChEBI" id="CHEBI:58349"/>
        <dbReference type="ChEBI" id="CHEBI:78458"/>
        <dbReference type="ChEBI" id="CHEBI:78459"/>
    </reaction>
    <physiologicalReaction direction="left-to-right" evidence="31">
        <dbReference type="Rhea" id="RHEA:41833"/>
    </physiologicalReaction>
</comment>
<dbReference type="InterPro" id="IPR020841">
    <property type="entry name" value="PKS_Beta-ketoAc_synthase_dom"/>
</dbReference>
<dbReference type="Gene3D" id="3.40.50.720">
    <property type="entry name" value="NAD(P)-binding Rossmann-like Domain"/>
    <property type="match status" value="1"/>
</dbReference>
<dbReference type="PROSITE" id="PS00012">
    <property type="entry name" value="PHOSPHOPANTETHEINE"/>
    <property type="match status" value="1"/>
</dbReference>
<comment type="catalytic activity">
    <reaction evidence="37">
        <text>(2E)-octenoyl-[ACP] + NADPH + H(+) = octanoyl-[ACP] + NADP(+)</text>
        <dbReference type="Rhea" id="RHEA:41848"/>
        <dbReference type="Rhea" id="RHEA-COMP:9635"/>
        <dbReference type="Rhea" id="RHEA-COMP:9636"/>
        <dbReference type="ChEBI" id="CHEBI:15378"/>
        <dbReference type="ChEBI" id="CHEBI:57783"/>
        <dbReference type="ChEBI" id="CHEBI:58349"/>
        <dbReference type="ChEBI" id="CHEBI:78462"/>
        <dbReference type="ChEBI" id="CHEBI:78463"/>
    </reaction>
    <physiologicalReaction direction="left-to-right" evidence="37">
        <dbReference type="Rhea" id="RHEA:41849"/>
    </physiologicalReaction>
</comment>
<evidence type="ECO:0000256" key="2">
    <source>
        <dbReference type="ARBA" id="ARBA00004792"/>
    </source>
</evidence>
<dbReference type="Gene3D" id="3.40.50.1820">
    <property type="entry name" value="alpha/beta hydrolase"/>
    <property type="match status" value="1"/>
</dbReference>
<dbReference type="Pfam" id="PF00698">
    <property type="entry name" value="Acyl_transf_1"/>
    <property type="match status" value="1"/>
</dbReference>
<dbReference type="InterPro" id="IPR020807">
    <property type="entry name" value="PKS_DH"/>
</dbReference>
<feature type="domain" description="Carrier" evidence="54">
    <location>
        <begin position="1984"/>
        <end position="2062"/>
    </location>
</feature>
<comment type="catalytic activity">
    <reaction evidence="29">
        <text>dodecanoyl-[ACP] + malonyl-[ACP] + H(+) = 3-oxotetradecanoyl-[ACP] + holo-[ACP] + CO2</text>
        <dbReference type="Rhea" id="RHEA:41884"/>
        <dbReference type="Rhea" id="RHEA-COMP:9623"/>
        <dbReference type="Rhea" id="RHEA-COMP:9644"/>
        <dbReference type="Rhea" id="RHEA-COMP:9645"/>
        <dbReference type="Rhea" id="RHEA-COMP:9685"/>
        <dbReference type="ChEBI" id="CHEBI:15378"/>
        <dbReference type="ChEBI" id="CHEBI:16526"/>
        <dbReference type="ChEBI" id="CHEBI:64479"/>
        <dbReference type="ChEBI" id="CHEBI:65264"/>
        <dbReference type="ChEBI" id="CHEBI:78449"/>
        <dbReference type="ChEBI" id="CHEBI:78473"/>
    </reaction>
    <physiologicalReaction direction="left-to-right" evidence="29">
        <dbReference type="Rhea" id="RHEA:41885"/>
    </physiologicalReaction>
</comment>
<evidence type="ECO:0000256" key="49">
    <source>
        <dbReference type="ARBA" id="ARBA00049422"/>
    </source>
</evidence>
<evidence type="ECO:0000256" key="9">
    <source>
        <dbReference type="ARBA" id="ARBA00023194"/>
    </source>
</evidence>
<evidence type="ECO:0000256" key="7">
    <source>
        <dbReference type="ARBA" id="ARBA00022799"/>
    </source>
</evidence>
<dbReference type="GO" id="GO:0031177">
    <property type="term" value="F:phosphopantetheine binding"/>
    <property type="evidence" value="ECO:0007669"/>
    <property type="project" value="InterPro"/>
</dbReference>
<keyword evidence="7" id="KW-0702">S-nitrosylation</keyword>
<dbReference type="PROSITE" id="PS50075">
    <property type="entry name" value="CARRIER"/>
    <property type="match status" value="1"/>
</dbReference>
<dbReference type="PANTHER" id="PTHR43775:SF51">
    <property type="entry name" value="INACTIVE PHENOLPHTHIOCEROL SYNTHESIS POLYKETIDE SYNTHASE TYPE I PKS1-RELATED"/>
    <property type="match status" value="1"/>
</dbReference>
<dbReference type="EMBL" id="SLXQ01000018">
    <property type="protein sequence ID" value="TCP45030.1"/>
    <property type="molecule type" value="Genomic_DNA"/>
</dbReference>
<dbReference type="SMART" id="SM00826">
    <property type="entry name" value="PKS_DH"/>
    <property type="match status" value="1"/>
</dbReference>
<evidence type="ECO:0000256" key="48">
    <source>
        <dbReference type="ARBA" id="ARBA00049414"/>
    </source>
</evidence>
<evidence type="ECO:0000256" key="17">
    <source>
        <dbReference type="ARBA" id="ARBA00023394"/>
    </source>
</evidence>
<keyword evidence="6" id="KW-0808">Transferase</keyword>
<dbReference type="InterPro" id="IPR014030">
    <property type="entry name" value="Ketoacyl_synth_N"/>
</dbReference>
<evidence type="ECO:0000256" key="44">
    <source>
        <dbReference type="ARBA" id="ARBA00049019"/>
    </source>
</evidence>
<dbReference type="SUPFAM" id="SSF51735">
    <property type="entry name" value="NAD(P)-binding Rossmann-fold domains"/>
    <property type="match status" value="3"/>
</dbReference>
<comment type="catalytic activity">
    <reaction evidence="45">
        <text>decanoyl-[ACP] + malonyl-[ACP] + H(+) = 3-oxododecanoyl-[ACP] + holo-[ACP] + CO2</text>
        <dbReference type="Rhea" id="RHEA:41868"/>
        <dbReference type="Rhea" id="RHEA-COMP:9623"/>
        <dbReference type="Rhea" id="RHEA-COMP:9640"/>
        <dbReference type="Rhea" id="RHEA-COMP:9641"/>
        <dbReference type="Rhea" id="RHEA-COMP:9685"/>
        <dbReference type="ChEBI" id="CHEBI:15378"/>
        <dbReference type="ChEBI" id="CHEBI:16526"/>
        <dbReference type="ChEBI" id="CHEBI:64479"/>
        <dbReference type="ChEBI" id="CHEBI:78449"/>
        <dbReference type="ChEBI" id="CHEBI:78468"/>
        <dbReference type="ChEBI" id="CHEBI:78469"/>
    </reaction>
    <physiologicalReaction direction="left-to-right" evidence="45">
        <dbReference type="Rhea" id="RHEA:41869"/>
    </physiologicalReaction>
</comment>
<evidence type="ECO:0000256" key="27">
    <source>
        <dbReference type="ARBA" id="ARBA00047451"/>
    </source>
</evidence>
<sequence>MIPEKGWLIEVPEEGELVEYLKWVTADLHRTRQRLEDLESGRQEPVAIVGMGCRFPGGVRTPRELWQLLSQGQHGIGAFPTDRGWDLDTLAGDGAGHSASVRGGFLTDAAEFDPGFFGVSPREAVAMDPQQRLLLTTSWEAMERAHIDPRSLRGSRTGVFVGTNGQDYVHLLLKSGEHREAHAGTGVAASVISGRLSYTFGLEGPSVTVDTACSASLVTLHLAAKALRDGECTLALAGGATVMATSAAFSGFTQQGGLAPDGLCKAFSADADGTSWSEGAGVLVLEKLSDARRHGHPVLAVLRGSAVNSDGASNGLTAPNGPSQQRVIRAALAGAGLAGADVDLVEAHGTGTTLGDPIEAQALLATYGQDRAAPVLVGSVKSNLGHTQAAAGVAGVMKAVLAIEAGIVPPTLHVTSPSSHVDWQAGAVTLATERTSWPAADRPRRAAVSAFGISGTNAHVILEQAPEVEAAEQPPAVLAPSVIPFVVSGRSARALDAQLDRLLEFAAAEPAHPSLDLGASLAGTRSAFEHRAVLYPTHDGYTEIARGQATPRSLAILFSGQGSQHLGMGRELATRFPVFTAALDEVMAHFPGLRAVMWGQDQELLNRTGNAQPALFATEIALYRLLESCGLRAEQLAGHSIGEVTAAALAGVLSLDDACRLVAARARLMDALPPGGAMIAVNASEVEVEPLLAGQETTVSIAAVNGPSSVVVSGAESAVLAVAEHFAALGRKTARLPVSHAFHSPLVEPILEEFRAVVAGLTFAPPRIPIVSTVTGSLASPEELAEPDYWVRQLRQPVRFAQGVAALHEAGANTFLEVGPEASLVAAVPDVLDETRDAATPVIAVGAQRRGRGEELAFITALARMHTAGLNVDWAGVFADTGARIVELPTYAFQNERNWPAVEDGGLPDPAALGLRATEHPLLHAAVAVAGTDRVVLSGQISPGTSAWLAEHRVGGAVLFPGTGFLELAVLAGDHVGYATVEELTLLVPLVFTGTESVTVQTVVGEPADDGRRSVDVYSRPSNDQDAAWTQHATGSLTAAPTEPVLSVAEWPPAGAEPIDLTDFYPRLTERGLAYGTVFQGLRAAWRLDDAVYAEVVLPEQAEDTEWFGLHPALLDAALHASVFVPDLSGGLLPFEWAGMSLHASGARALRVRLASVGTDTVSVAASDVAGKPVATVTALSLRGANSEASTVTRQAPSSAESPFLPTWVPVQIEAPASGLRWAVVGGDQFDLANLLHLYGEQLAGYVDELAQPSTAPDVYLVPLATEMQGPEQVRELTERALKLVTDLLADPELAASRILFVTSGAVSVAGEPVRDLAAAAAAGLIRSAQAENPERMVLLDLDAAAAAPDALLAALDAAEQQLALRDGVLYSPRLTKEGSRGLVPPIGQPWRLDSARRGSLAALALTPCPEVTEPPRGRDVRIAVRAGGLTFRDVLSALDMYPGEPFPFGAEATGEVAEIGPDVVDLAVGDRVMGIVYGAFGQFAVTDERYLVRVPDGWSDEIAASVPQAFLTAYYALVELAGVSRGERVLVHAGAGGVGMAAIQLAQHLGAEVFATASESKWDTLRELGVGQYQVASSRELTFERHFGYVTEDEGVDVVLNSLTGEFVDASLRLLRPGGRFLEMGKTDPRDQDGIPDRVRYLPFDLGDLPPERIQSMLVELLKLFDENTLRPLPVRSWDVRRAGEAFQHMRQAEHTGKIVLTVPRSVEPTGTVLITGGGGLAGHLARHLVTAKGRRRLVIASRRGANAPGAAELRAELSQLGATVEFSACDLTDRAALARLLSGINDLTSVVHTAGVLDDGLVTSLTADRLNAVLAPKVDAAWHLHELTRDRDVTEFVLFSSVAGLLGSPGQGNYAAANSFLDALASHRRVLGLPATALAWGSWDAAAGMTGELSEVERKRLGRSGLPPLTPEQGMELFDIALATDAPVLAPVRVLASAFGPQVPPLLRELSPTVQRRANAATGAERADQSLSERLRAMTEGERTALLLDIVVNNVAGLLGHDDTSEIDPNRSFLELGFDSLIAVELRNQLSEMVDLRLQTAVIFDARTSAGLVAELSTQLAAQGPATEGAVAGGARGPATSAEGETLRDIFFGAVRAKRLPQAMRMLGAAALTRPMFHNPAELPELSEPVILAEGPRTPRLICIAAPGATGGAHQYARLSAHFRADRTVSALPLMGFASGEALPATADAAIRVVAESALHASEGEPFVLVGHSSAGALAYLAANKLTNTWGIRPEAVIMLDTLGFSYGQPGDGGADALNFADIGDFYFADIDTPTVSLDTARLTAMAHWQYRIEEITPEDPVVPTLLLQCSRLADGTKLDISEAPVPADTVIVMDTDHMGLAQQDSATTAETIVDWLGTVVPAAR</sequence>
<comment type="catalytic activity">
    <reaction evidence="48">
        <text>3-oxohexadecanoyl-[ACP] + NADPH + H(+) = (3R)-hydroxyhexadecanoyl-[ACP] + NADP(+)</text>
        <dbReference type="Rhea" id="RHEA:41904"/>
        <dbReference type="Rhea" id="RHEA-COMP:9649"/>
        <dbReference type="Rhea" id="RHEA-COMP:9650"/>
        <dbReference type="ChEBI" id="CHEBI:15378"/>
        <dbReference type="ChEBI" id="CHEBI:57783"/>
        <dbReference type="ChEBI" id="CHEBI:58349"/>
        <dbReference type="ChEBI" id="CHEBI:78478"/>
        <dbReference type="ChEBI" id="CHEBI:78480"/>
    </reaction>
    <physiologicalReaction direction="left-to-right" evidence="48">
        <dbReference type="Rhea" id="RHEA:41905"/>
    </physiologicalReaction>
</comment>
<comment type="catalytic activity">
    <reaction evidence="40">
        <text>a 2,3-saturated acyl-[ACP] + NADP(+) = a (2E)-enoyl-[ACP] + NADPH + H(+)</text>
        <dbReference type="Rhea" id="RHEA:22564"/>
        <dbReference type="Rhea" id="RHEA-COMP:9925"/>
        <dbReference type="Rhea" id="RHEA-COMP:9926"/>
        <dbReference type="ChEBI" id="CHEBI:15378"/>
        <dbReference type="ChEBI" id="CHEBI:57783"/>
        <dbReference type="ChEBI" id="CHEBI:58349"/>
        <dbReference type="ChEBI" id="CHEBI:78784"/>
        <dbReference type="ChEBI" id="CHEBI:78785"/>
        <dbReference type="EC" id="1.3.1.39"/>
    </reaction>
    <physiologicalReaction direction="right-to-left" evidence="40">
        <dbReference type="Rhea" id="RHEA:22566"/>
    </physiologicalReaction>
</comment>
<dbReference type="GO" id="GO:0004312">
    <property type="term" value="F:fatty acid synthase activity"/>
    <property type="evidence" value="ECO:0007669"/>
    <property type="project" value="TreeGrafter"/>
</dbReference>
<dbReference type="InterPro" id="IPR001031">
    <property type="entry name" value="Thioesterase"/>
</dbReference>
<keyword evidence="9" id="KW-0045">Antibiotic biosynthesis</keyword>
<dbReference type="Gene3D" id="3.30.70.3290">
    <property type="match status" value="1"/>
</dbReference>
<comment type="catalytic activity">
    <reaction evidence="17">
        <text>a (3R)-hydroxyacyl-[ACP] = a (2E)-enoyl-[ACP] + H2O</text>
        <dbReference type="Rhea" id="RHEA:13097"/>
        <dbReference type="Rhea" id="RHEA-COMP:9925"/>
        <dbReference type="Rhea" id="RHEA-COMP:9945"/>
        <dbReference type="ChEBI" id="CHEBI:15377"/>
        <dbReference type="ChEBI" id="CHEBI:78784"/>
        <dbReference type="ChEBI" id="CHEBI:78827"/>
        <dbReference type="EC" id="4.2.1.59"/>
    </reaction>
    <physiologicalReaction direction="left-to-right" evidence="17">
        <dbReference type="Rhea" id="RHEA:13098"/>
    </physiologicalReaction>
</comment>
<dbReference type="PANTHER" id="PTHR43775">
    <property type="entry name" value="FATTY ACID SYNTHASE"/>
    <property type="match status" value="1"/>
</dbReference>
<evidence type="ECO:0000256" key="23">
    <source>
        <dbReference type="ARBA" id="ARBA00047300"/>
    </source>
</evidence>
<dbReference type="InterPro" id="IPR018201">
    <property type="entry name" value="Ketoacyl_synth_AS"/>
</dbReference>
<dbReference type="Pfam" id="PF08240">
    <property type="entry name" value="ADH_N"/>
    <property type="match status" value="1"/>
</dbReference>
<keyword evidence="10" id="KW-0456">Lyase</keyword>
<dbReference type="Pfam" id="PF00550">
    <property type="entry name" value="PP-binding"/>
    <property type="match status" value="1"/>
</dbReference>
<feature type="domain" description="PKS/mFAS DH" evidence="56">
    <location>
        <begin position="920"/>
        <end position="1191"/>
    </location>
</feature>
<evidence type="ECO:0000256" key="15">
    <source>
        <dbReference type="ARBA" id="ARBA00023373"/>
    </source>
</evidence>
<evidence type="ECO:0000256" key="38">
    <source>
        <dbReference type="ARBA" id="ARBA00048506"/>
    </source>
</evidence>
<comment type="catalytic activity">
    <reaction evidence="38">
        <text>a fatty acyl-[ACP] + malonyl-[ACP] + H(+) = a 3-oxoacyl-[ACP] + holo-[ACP] + CO2</text>
        <dbReference type="Rhea" id="RHEA:22836"/>
        <dbReference type="Rhea" id="RHEA-COMP:9623"/>
        <dbReference type="Rhea" id="RHEA-COMP:9685"/>
        <dbReference type="Rhea" id="RHEA-COMP:9916"/>
        <dbReference type="Rhea" id="RHEA-COMP:14125"/>
        <dbReference type="ChEBI" id="CHEBI:15378"/>
        <dbReference type="ChEBI" id="CHEBI:16526"/>
        <dbReference type="ChEBI" id="CHEBI:64479"/>
        <dbReference type="ChEBI" id="CHEBI:78449"/>
        <dbReference type="ChEBI" id="CHEBI:78776"/>
        <dbReference type="ChEBI" id="CHEBI:138651"/>
        <dbReference type="EC" id="2.3.1.41"/>
    </reaction>
    <physiologicalReaction direction="left-to-right" evidence="38">
        <dbReference type="Rhea" id="RHEA:22837"/>
    </physiologicalReaction>
</comment>
<evidence type="ECO:0000256" key="42">
    <source>
        <dbReference type="ARBA" id="ARBA00048704"/>
    </source>
</evidence>
<evidence type="ECO:0000256" key="32">
    <source>
        <dbReference type="ARBA" id="ARBA00047953"/>
    </source>
</evidence>
<dbReference type="GO" id="GO:0004316">
    <property type="term" value="F:3-oxoacyl-[acyl-carrier-protein] reductase (NADPH) activity"/>
    <property type="evidence" value="ECO:0007669"/>
    <property type="project" value="UniProtKB-EC"/>
</dbReference>
<evidence type="ECO:0000313" key="57">
    <source>
        <dbReference type="EMBL" id="TCP45030.1"/>
    </source>
</evidence>
<feature type="region of interest" description="C-terminal hotdog fold" evidence="53">
    <location>
        <begin position="1056"/>
        <end position="1191"/>
    </location>
</feature>
<evidence type="ECO:0000256" key="5">
    <source>
        <dbReference type="ARBA" id="ARBA00022553"/>
    </source>
</evidence>
<dbReference type="GO" id="GO:0019171">
    <property type="term" value="F:(3R)-hydroxyacyl-[acyl-carrier-protein] dehydratase activity"/>
    <property type="evidence" value="ECO:0007669"/>
    <property type="project" value="UniProtKB-EC"/>
</dbReference>
<feature type="region of interest" description="N-terminal hotdog fold" evidence="53">
    <location>
        <begin position="920"/>
        <end position="1044"/>
    </location>
</feature>
<dbReference type="InterPro" id="IPR036291">
    <property type="entry name" value="NAD(P)-bd_dom_sf"/>
</dbReference>
<dbReference type="InterPro" id="IPR001227">
    <property type="entry name" value="Ac_transferase_dom_sf"/>
</dbReference>
<organism evidence="57 58">
    <name type="scientific">Tamaricihabitans halophyticus</name>
    <dbReference type="NCBI Taxonomy" id="1262583"/>
    <lineage>
        <taxon>Bacteria</taxon>
        <taxon>Bacillati</taxon>
        <taxon>Actinomycetota</taxon>
        <taxon>Actinomycetes</taxon>
        <taxon>Pseudonocardiales</taxon>
        <taxon>Pseudonocardiaceae</taxon>
        <taxon>Tamaricihabitans</taxon>
    </lineage>
</organism>
<comment type="catalytic activity">
    <reaction evidence="16">
        <text>(3R)-hydroxydecanoyl-[ACP] = (2E)-decenoyl-[ACP] + H2O</text>
        <dbReference type="Rhea" id="RHEA:41860"/>
        <dbReference type="Rhea" id="RHEA-COMP:9638"/>
        <dbReference type="Rhea" id="RHEA-COMP:9639"/>
        <dbReference type="ChEBI" id="CHEBI:15377"/>
        <dbReference type="ChEBI" id="CHEBI:78466"/>
        <dbReference type="ChEBI" id="CHEBI:78467"/>
    </reaction>
    <physiologicalReaction direction="left-to-right" evidence="16">
        <dbReference type="Rhea" id="RHEA:41861"/>
    </physiologicalReaction>
</comment>
<evidence type="ECO:0000256" key="28">
    <source>
        <dbReference type="ARBA" id="ARBA00047500"/>
    </source>
</evidence>
<feature type="active site" description="Proton donor; for dehydratase activity" evidence="53">
    <location>
        <position position="1116"/>
    </location>
</feature>
<dbReference type="SMART" id="SM00827">
    <property type="entry name" value="PKS_AT"/>
    <property type="match status" value="1"/>
</dbReference>
<dbReference type="FunFam" id="3.40.50.720:FF:000209">
    <property type="entry name" value="Polyketide synthase Pks12"/>
    <property type="match status" value="1"/>
</dbReference>
<evidence type="ECO:0000256" key="36">
    <source>
        <dbReference type="ARBA" id="ARBA00048289"/>
    </source>
</evidence>
<evidence type="ECO:0000256" key="26">
    <source>
        <dbReference type="ARBA" id="ARBA00047440"/>
    </source>
</evidence>
<dbReference type="Pfam" id="PF08990">
    <property type="entry name" value="Docking"/>
    <property type="match status" value="1"/>
</dbReference>
<dbReference type="InterPro" id="IPR055123">
    <property type="entry name" value="SpnB-like_Rossmann"/>
</dbReference>
<dbReference type="InterPro" id="IPR016039">
    <property type="entry name" value="Thiolase-like"/>
</dbReference>
<dbReference type="Gene3D" id="1.10.1200.10">
    <property type="entry name" value="ACP-like"/>
    <property type="match status" value="1"/>
</dbReference>
<comment type="catalytic activity">
    <reaction evidence="50">
        <text>butanoyl-[ACP] + malonyl-[ACP] + H(+) = 3-oxohexanoyl-[ACP] + holo-[ACP] + CO2</text>
        <dbReference type="Rhea" id="RHEA:41820"/>
        <dbReference type="Rhea" id="RHEA-COMP:9623"/>
        <dbReference type="Rhea" id="RHEA-COMP:9628"/>
        <dbReference type="Rhea" id="RHEA-COMP:9629"/>
        <dbReference type="Rhea" id="RHEA-COMP:9685"/>
        <dbReference type="ChEBI" id="CHEBI:15378"/>
        <dbReference type="ChEBI" id="CHEBI:16526"/>
        <dbReference type="ChEBI" id="CHEBI:64479"/>
        <dbReference type="ChEBI" id="CHEBI:78449"/>
        <dbReference type="ChEBI" id="CHEBI:78454"/>
        <dbReference type="ChEBI" id="CHEBI:78456"/>
    </reaction>
    <physiologicalReaction direction="left-to-right" evidence="50">
        <dbReference type="Rhea" id="RHEA:41821"/>
    </physiologicalReaction>
</comment>
<dbReference type="Gene3D" id="3.40.366.10">
    <property type="entry name" value="Malonyl-Coenzyme A Acyl Carrier Protein, domain 2"/>
    <property type="match status" value="1"/>
</dbReference>
<comment type="catalytic activity">
    <reaction evidence="24">
        <text>hexanoyl-[ACP] + malonyl-[ACP] + H(+) = 3-oxooctanoyl-[ACP] + holo-[ACP] + CO2</text>
        <dbReference type="Rhea" id="RHEA:41836"/>
        <dbReference type="Rhea" id="RHEA-COMP:9623"/>
        <dbReference type="Rhea" id="RHEA-COMP:9632"/>
        <dbReference type="Rhea" id="RHEA-COMP:9633"/>
        <dbReference type="Rhea" id="RHEA-COMP:9685"/>
        <dbReference type="ChEBI" id="CHEBI:15378"/>
        <dbReference type="ChEBI" id="CHEBI:16526"/>
        <dbReference type="ChEBI" id="CHEBI:64479"/>
        <dbReference type="ChEBI" id="CHEBI:78449"/>
        <dbReference type="ChEBI" id="CHEBI:78459"/>
        <dbReference type="ChEBI" id="CHEBI:78460"/>
    </reaction>
    <physiologicalReaction direction="left-to-right" evidence="24">
        <dbReference type="Rhea" id="RHEA:41837"/>
    </physiologicalReaction>
</comment>
<dbReference type="Pfam" id="PF00975">
    <property type="entry name" value="Thioesterase"/>
    <property type="match status" value="1"/>
</dbReference>
<comment type="cofactor">
    <cofactor evidence="1">
        <name>pantetheine 4'-phosphate</name>
        <dbReference type="ChEBI" id="CHEBI:47942"/>
    </cofactor>
</comment>
<dbReference type="Pfam" id="PF02801">
    <property type="entry name" value="Ketoacyl-synt_C"/>
    <property type="match status" value="1"/>
</dbReference>
<comment type="catalytic activity">
    <reaction evidence="21">
        <text>(3R)-hydroxybutanoyl-[ACP] = (2E)-butenoyl-[ACP] + H2O</text>
        <dbReference type="Rhea" id="RHEA:41808"/>
        <dbReference type="Rhea" id="RHEA-COMP:9626"/>
        <dbReference type="Rhea" id="RHEA-COMP:9627"/>
        <dbReference type="ChEBI" id="CHEBI:15377"/>
        <dbReference type="ChEBI" id="CHEBI:78451"/>
        <dbReference type="ChEBI" id="CHEBI:78453"/>
    </reaction>
    <physiologicalReaction direction="left-to-right" evidence="21">
        <dbReference type="Rhea" id="RHEA:41809"/>
    </physiologicalReaction>
</comment>
<dbReference type="GO" id="GO:0141148">
    <property type="term" value="F:enoyl-[acyl-carrier-protein] reductase (NADPH) activity"/>
    <property type="evidence" value="ECO:0007669"/>
    <property type="project" value="UniProtKB-EC"/>
</dbReference>
<comment type="catalytic activity">
    <reaction evidence="36">
        <text>tetradecanoyl-[ACP] + H2O = tetradecanoate + holo-[ACP] + H(+)</text>
        <dbReference type="Rhea" id="RHEA:30123"/>
        <dbReference type="Rhea" id="RHEA-COMP:9648"/>
        <dbReference type="Rhea" id="RHEA-COMP:9685"/>
        <dbReference type="ChEBI" id="CHEBI:15377"/>
        <dbReference type="ChEBI" id="CHEBI:15378"/>
        <dbReference type="ChEBI" id="CHEBI:30807"/>
        <dbReference type="ChEBI" id="CHEBI:64479"/>
        <dbReference type="ChEBI" id="CHEBI:78477"/>
        <dbReference type="EC" id="3.1.2.14"/>
    </reaction>
    <physiologicalReaction direction="left-to-right" evidence="36">
        <dbReference type="Rhea" id="RHEA:30124"/>
    </physiologicalReaction>
</comment>
<dbReference type="SUPFAM" id="SSF53901">
    <property type="entry name" value="Thiolase-like"/>
    <property type="match status" value="1"/>
</dbReference>
<dbReference type="Proteomes" id="UP000294911">
    <property type="component" value="Unassembled WGS sequence"/>
</dbReference>
<dbReference type="Gene3D" id="3.40.50.11460">
    <property type="match status" value="1"/>
</dbReference>
<evidence type="ECO:0000256" key="22">
    <source>
        <dbReference type="ARBA" id="ARBA00023442"/>
    </source>
</evidence>
<evidence type="ECO:0000256" key="3">
    <source>
        <dbReference type="ARBA" id="ARBA00005189"/>
    </source>
</evidence>
<dbReference type="InterPro" id="IPR049552">
    <property type="entry name" value="PKS_DH_N"/>
</dbReference>
<reference evidence="57 58" key="1">
    <citation type="submission" date="2019-03" db="EMBL/GenBank/DDBJ databases">
        <title>Genomic Encyclopedia of Type Strains, Phase IV (KMG-IV): sequencing the most valuable type-strain genomes for metagenomic binning, comparative biology and taxonomic classification.</title>
        <authorList>
            <person name="Goeker M."/>
        </authorList>
    </citation>
    <scope>NUCLEOTIDE SEQUENCE [LARGE SCALE GENOMIC DNA]</scope>
    <source>
        <strain evidence="57 58">DSM 45765</strain>
    </source>
</reference>
<comment type="pathway">
    <text evidence="3">Lipid metabolism.</text>
</comment>
<comment type="catalytic activity">
    <reaction evidence="33">
        <text>acetyl-[ACP] + malonyl-[ACP] + H(+) = 3-oxobutanoyl-[ACP] + holo-[ACP] + CO2</text>
        <dbReference type="Rhea" id="RHEA:41800"/>
        <dbReference type="Rhea" id="RHEA-COMP:9621"/>
        <dbReference type="Rhea" id="RHEA-COMP:9623"/>
        <dbReference type="Rhea" id="RHEA-COMP:9625"/>
        <dbReference type="Rhea" id="RHEA-COMP:9685"/>
        <dbReference type="ChEBI" id="CHEBI:15378"/>
        <dbReference type="ChEBI" id="CHEBI:16526"/>
        <dbReference type="ChEBI" id="CHEBI:64479"/>
        <dbReference type="ChEBI" id="CHEBI:78446"/>
        <dbReference type="ChEBI" id="CHEBI:78449"/>
        <dbReference type="ChEBI" id="CHEBI:78450"/>
    </reaction>
    <physiologicalReaction direction="left-to-right" evidence="33">
        <dbReference type="Rhea" id="RHEA:41801"/>
    </physiologicalReaction>
</comment>
<evidence type="ECO:0000256" key="47">
    <source>
        <dbReference type="ARBA" id="ARBA00049263"/>
    </source>
</evidence>
<evidence type="ECO:0000256" key="1">
    <source>
        <dbReference type="ARBA" id="ARBA00001957"/>
    </source>
</evidence>
<dbReference type="InterPro" id="IPR014043">
    <property type="entry name" value="Acyl_transferase_dom"/>
</dbReference>
<evidence type="ECO:0000256" key="34">
    <source>
        <dbReference type="ARBA" id="ARBA00048051"/>
    </source>
</evidence>
<dbReference type="Pfam" id="PF14765">
    <property type="entry name" value="PS-DH"/>
    <property type="match status" value="1"/>
</dbReference>
<dbReference type="Pfam" id="PF22953">
    <property type="entry name" value="SpnB_Rossmann"/>
    <property type="match status" value="1"/>
</dbReference>
<keyword evidence="8" id="KW-0663">Pyridoxal phosphate</keyword>
<dbReference type="Pfam" id="PF08659">
    <property type="entry name" value="KR"/>
    <property type="match status" value="1"/>
</dbReference>
<evidence type="ECO:0000256" key="21">
    <source>
        <dbReference type="ARBA" id="ARBA00023402"/>
    </source>
</evidence>
<dbReference type="GO" id="GO:0016297">
    <property type="term" value="F:fatty acyl-[ACP] hydrolase activity"/>
    <property type="evidence" value="ECO:0007669"/>
    <property type="project" value="UniProtKB-EC"/>
</dbReference>
<dbReference type="CDD" id="cd05195">
    <property type="entry name" value="enoyl_red"/>
    <property type="match status" value="1"/>
</dbReference>
<dbReference type="InterPro" id="IPR016035">
    <property type="entry name" value="Acyl_Trfase/lysoPLipase"/>
</dbReference>
<keyword evidence="12" id="KW-0012">Acyltransferase</keyword>
<feature type="active site" description="Proton acceptor; for dehydratase activity" evidence="53">
    <location>
        <position position="952"/>
    </location>
</feature>
<comment type="catalytic activity">
    <reaction evidence="52">
        <text>octanoyl-[ACP] + malonyl-[ACP] + H(+) = 3-oxodecanoyl-[ACP] + holo-[ACP] + CO2</text>
        <dbReference type="Rhea" id="RHEA:41852"/>
        <dbReference type="Rhea" id="RHEA-COMP:9623"/>
        <dbReference type="Rhea" id="RHEA-COMP:9636"/>
        <dbReference type="Rhea" id="RHEA-COMP:9637"/>
        <dbReference type="Rhea" id="RHEA-COMP:9685"/>
        <dbReference type="ChEBI" id="CHEBI:15378"/>
        <dbReference type="ChEBI" id="CHEBI:16526"/>
        <dbReference type="ChEBI" id="CHEBI:64479"/>
        <dbReference type="ChEBI" id="CHEBI:78449"/>
        <dbReference type="ChEBI" id="CHEBI:78463"/>
        <dbReference type="ChEBI" id="CHEBI:78464"/>
    </reaction>
    <physiologicalReaction direction="left-to-right" evidence="52">
        <dbReference type="Rhea" id="RHEA:41853"/>
    </physiologicalReaction>
</comment>
<evidence type="ECO:0000256" key="33">
    <source>
        <dbReference type="ARBA" id="ARBA00047961"/>
    </source>
</evidence>
<comment type="catalytic activity">
    <reaction evidence="44">
        <text>(2E)-octadecenoyl-[ACP] + NADPH + H(+) = octadecanoyl-[ACP] + NADP(+)</text>
        <dbReference type="Rhea" id="RHEA:41928"/>
        <dbReference type="Rhea" id="RHEA-COMP:9655"/>
        <dbReference type="Rhea" id="RHEA-COMP:9656"/>
        <dbReference type="ChEBI" id="CHEBI:15378"/>
        <dbReference type="ChEBI" id="CHEBI:57783"/>
        <dbReference type="ChEBI" id="CHEBI:58349"/>
        <dbReference type="ChEBI" id="CHEBI:78489"/>
        <dbReference type="ChEBI" id="CHEBI:78495"/>
    </reaction>
    <physiologicalReaction direction="left-to-right" evidence="44">
        <dbReference type="Rhea" id="RHEA:41929"/>
    </physiologicalReaction>
</comment>
<dbReference type="InterPro" id="IPR014031">
    <property type="entry name" value="Ketoacyl_synth_C"/>
</dbReference>
<evidence type="ECO:0000256" key="16">
    <source>
        <dbReference type="ARBA" id="ARBA00023388"/>
    </source>
</evidence>
<dbReference type="SUPFAM" id="SSF52151">
    <property type="entry name" value="FabD/lysophospholipase-like"/>
    <property type="match status" value="1"/>
</dbReference>
<dbReference type="InterPro" id="IPR057326">
    <property type="entry name" value="KR_dom"/>
</dbReference>
<evidence type="ECO:0000256" key="4">
    <source>
        <dbReference type="ARBA" id="ARBA00022450"/>
    </source>
</evidence>
<gene>
    <name evidence="57" type="ORF">EV191_11811</name>
</gene>
<dbReference type="InterPro" id="IPR013968">
    <property type="entry name" value="PKS_KR"/>
</dbReference>
<evidence type="ECO:0000259" key="56">
    <source>
        <dbReference type="PROSITE" id="PS52019"/>
    </source>
</evidence>
<dbReference type="Pfam" id="PF00109">
    <property type="entry name" value="ketoacyl-synt"/>
    <property type="match status" value="1"/>
</dbReference>
<accession>A0A4R2Q899</accession>
<evidence type="ECO:0000256" key="13">
    <source>
        <dbReference type="ARBA" id="ARBA00023332"/>
    </source>
</evidence>
<dbReference type="SMART" id="SM00829">
    <property type="entry name" value="PKS_ER"/>
    <property type="match status" value="1"/>
</dbReference>
<dbReference type="PROSITE" id="PS00606">
    <property type="entry name" value="KS3_1"/>
    <property type="match status" value="1"/>
</dbReference>
<comment type="catalytic activity">
    <reaction evidence="35">
        <text>(2E)-dodecenoyl-[ACP] + NADPH + H(+) = dodecanoyl-[ACP] + NADP(+)</text>
        <dbReference type="Rhea" id="RHEA:41880"/>
        <dbReference type="Rhea" id="RHEA-COMP:9643"/>
        <dbReference type="Rhea" id="RHEA-COMP:9644"/>
        <dbReference type="ChEBI" id="CHEBI:15378"/>
        <dbReference type="ChEBI" id="CHEBI:57783"/>
        <dbReference type="ChEBI" id="CHEBI:58349"/>
        <dbReference type="ChEBI" id="CHEBI:65264"/>
        <dbReference type="ChEBI" id="CHEBI:78472"/>
    </reaction>
    <physiologicalReaction direction="left-to-right" evidence="35">
        <dbReference type="Rhea" id="RHEA:41881"/>
    </physiologicalReaction>
</comment>
<dbReference type="PROSITE" id="PS52019">
    <property type="entry name" value="PKS_MFAS_DH"/>
    <property type="match status" value="1"/>
</dbReference>
<comment type="catalytic activity">
    <reaction evidence="41">
        <text>holo-[ACP] + acetyl-CoA = acetyl-[ACP] + CoA</text>
        <dbReference type="Rhea" id="RHEA:41788"/>
        <dbReference type="Rhea" id="RHEA-COMP:9621"/>
        <dbReference type="Rhea" id="RHEA-COMP:9685"/>
        <dbReference type="ChEBI" id="CHEBI:57287"/>
        <dbReference type="ChEBI" id="CHEBI:57288"/>
        <dbReference type="ChEBI" id="CHEBI:64479"/>
        <dbReference type="ChEBI" id="CHEBI:78446"/>
        <dbReference type="EC" id="2.3.1.38"/>
    </reaction>
    <physiologicalReaction direction="left-to-right" evidence="41">
        <dbReference type="Rhea" id="RHEA:41789"/>
    </physiologicalReaction>
</comment>
<dbReference type="InterPro" id="IPR011032">
    <property type="entry name" value="GroES-like_sf"/>
</dbReference>
<dbReference type="Gene3D" id="3.90.180.10">
    <property type="entry name" value="Medium-chain alcohol dehydrogenases, catalytic domain"/>
    <property type="match status" value="1"/>
</dbReference>
<evidence type="ECO:0000256" key="35">
    <source>
        <dbReference type="ARBA" id="ARBA00048281"/>
    </source>
</evidence>
<comment type="catalytic activity">
    <reaction evidence="14">
        <text>(3R)-hydroxydodecanoyl-[ACP] = (2E)-dodecenoyl-[ACP] + H2O</text>
        <dbReference type="Rhea" id="RHEA:41876"/>
        <dbReference type="Rhea" id="RHEA-COMP:9642"/>
        <dbReference type="Rhea" id="RHEA-COMP:9643"/>
        <dbReference type="ChEBI" id="CHEBI:15377"/>
        <dbReference type="ChEBI" id="CHEBI:78470"/>
        <dbReference type="ChEBI" id="CHEBI:78472"/>
    </reaction>
    <physiologicalReaction direction="left-to-right" evidence="14">
        <dbReference type="Rhea" id="RHEA:41877"/>
    </physiologicalReaction>
</comment>
<dbReference type="Gene3D" id="3.10.129.110">
    <property type="entry name" value="Polyketide synthase dehydratase"/>
    <property type="match status" value="1"/>
</dbReference>
<comment type="catalytic activity">
    <reaction evidence="32">
        <text>3-oxobutanoyl-[ACP] + NADPH + H(+) = (3R)-hydroxybutanoyl-[ACP] + NADP(+)</text>
        <dbReference type="Rhea" id="RHEA:41804"/>
        <dbReference type="Rhea" id="RHEA-COMP:9625"/>
        <dbReference type="Rhea" id="RHEA-COMP:9626"/>
        <dbReference type="ChEBI" id="CHEBI:15378"/>
        <dbReference type="ChEBI" id="CHEBI:57783"/>
        <dbReference type="ChEBI" id="CHEBI:58349"/>
        <dbReference type="ChEBI" id="CHEBI:78450"/>
        <dbReference type="ChEBI" id="CHEBI:78451"/>
    </reaction>
    <physiologicalReaction direction="left-to-right" evidence="32">
        <dbReference type="Rhea" id="RHEA:41805"/>
    </physiologicalReaction>
</comment>